<keyword evidence="2" id="KW-1185">Reference proteome</keyword>
<accession>A0A8B7MYT9</accession>
<dbReference type="GeneID" id="108664416"/>
<dbReference type="Proteomes" id="UP000694843">
    <property type="component" value="Unplaced"/>
</dbReference>
<dbReference type="AlphaFoldDB" id="A0A8B7MYT9"/>
<dbReference type="PANTHER" id="PTHR10704">
    <property type="entry name" value="CARBOHYDRATE SULFOTRANSFERASE"/>
    <property type="match status" value="1"/>
</dbReference>
<reference evidence="3" key="1">
    <citation type="submission" date="2025-08" db="UniProtKB">
        <authorList>
            <consortium name="RefSeq"/>
        </authorList>
    </citation>
    <scope>IDENTIFICATION</scope>
    <source>
        <tissue evidence="3">Whole organism</tissue>
    </source>
</reference>
<dbReference type="GO" id="GO:0001517">
    <property type="term" value="F:N-acetylglucosamine 6-O-sulfotransferase activity"/>
    <property type="evidence" value="ECO:0007669"/>
    <property type="project" value="TreeGrafter"/>
</dbReference>
<dbReference type="Gene3D" id="3.40.50.300">
    <property type="entry name" value="P-loop containing nucleotide triphosphate hydrolases"/>
    <property type="match status" value="1"/>
</dbReference>
<sequence>MGILRAKVMLSLGVAGMLVMAAIVWTPYGPYAFIPKPKPAKLSISNLHEAETVMHEHEAASMPKSAAQQQPGTPSASGPKLVLLLSSTPRSGSSFIGELLATYKPTAVYFFEPLHKIQELPCMLDNSCVSNYLGNIFSCDLDNAFQQWLRSKSVFFQFFSQTSKSCGDKSSNSEIKSCFSKIDMINECLQADVRLIKVIRSRIHHIVPLLNSLPHIKVVHLYRDPRGFMNSINKFTNWNHNSSKYCENLNNDLLDFRILSEKHPQQMIQIAYENFSNDPTEGTKKLFNFVYGNATLEAPTLSYLESHTKFDSNGPMTTLKNSGAAAEAWRNTISIKTLGDVEHDLQCRQAVRLMNHTIFNSIENARNRNIPLELHKV</sequence>
<name>A0A8B7MYT9_HYAAZ</name>
<dbReference type="PANTHER" id="PTHR10704:SF44">
    <property type="entry name" value="LD35051P-RELATED"/>
    <property type="match status" value="1"/>
</dbReference>
<dbReference type="Pfam" id="PF13469">
    <property type="entry name" value="Sulfotransfer_3"/>
    <property type="match status" value="1"/>
</dbReference>
<proteinExistence type="predicted"/>
<dbReference type="OrthoDB" id="5987729at2759"/>
<dbReference type="GO" id="GO:0006044">
    <property type="term" value="P:N-acetylglucosamine metabolic process"/>
    <property type="evidence" value="ECO:0007669"/>
    <property type="project" value="TreeGrafter"/>
</dbReference>
<dbReference type="SUPFAM" id="SSF52540">
    <property type="entry name" value="P-loop containing nucleoside triphosphate hydrolases"/>
    <property type="match status" value="1"/>
</dbReference>
<feature type="region of interest" description="Disordered" evidence="1">
    <location>
        <begin position="58"/>
        <end position="77"/>
    </location>
</feature>
<dbReference type="GO" id="GO:0006790">
    <property type="term" value="P:sulfur compound metabolic process"/>
    <property type="evidence" value="ECO:0007669"/>
    <property type="project" value="TreeGrafter"/>
</dbReference>
<dbReference type="RefSeq" id="XP_018006480.1">
    <property type="nucleotide sequence ID" value="XM_018150991.2"/>
</dbReference>
<protein>
    <submittedName>
        <fullName evidence="3">Carbohydrate sulfotransferase 3</fullName>
    </submittedName>
</protein>
<feature type="compositionally biased region" description="Polar residues" evidence="1">
    <location>
        <begin position="66"/>
        <end position="76"/>
    </location>
</feature>
<evidence type="ECO:0000256" key="1">
    <source>
        <dbReference type="SAM" id="MobiDB-lite"/>
    </source>
</evidence>
<dbReference type="InterPro" id="IPR027417">
    <property type="entry name" value="P-loop_NTPase"/>
</dbReference>
<evidence type="ECO:0000313" key="3">
    <source>
        <dbReference type="RefSeq" id="XP_018006480.1"/>
    </source>
</evidence>
<organism evidence="2 3">
    <name type="scientific">Hyalella azteca</name>
    <name type="common">Amphipod</name>
    <dbReference type="NCBI Taxonomy" id="294128"/>
    <lineage>
        <taxon>Eukaryota</taxon>
        <taxon>Metazoa</taxon>
        <taxon>Ecdysozoa</taxon>
        <taxon>Arthropoda</taxon>
        <taxon>Crustacea</taxon>
        <taxon>Multicrustacea</taxon>
        <taxon>Malacostraca</taxon>
        <taxon>Eumalacostraca</taxon>
        <taxon>Peracarida</taxon>
        <taxon>Amphipoda</taxon>
        <taxon>Senticaudata</taxon>
        <taxon>Talitrida</taxon>
        <taxon>Talitroidea</taxon>
        <taxon>Hyalellidae</taxon>
        <taxon>Hyalella</taxon>
    </lineage>
</organism>
<evidence type="ECO:0000313" key="2">
    <source>
        <dbReference type="Proteomes" id="UP000694843"/>
    </source>
</evidence>
<dbReference type="KEGG" id="hazt:108664416"/>
<gene>
    <name evidence="3" type="primary">LOC108664416</name>
</gene>
<dbReference type="InterPro" id="IPR051135">
    <property type="entry name" value="Gal/GlcNAc/GalNAc_ST"/>
</dbReference>